<organism evidence="1 2">
    <name type="scientific">Pseudomonas moraviensis</name>
    <dbReference type="NCBI Taxonomy" id="321662"/>
    <lineage>
        <taxon>Bacteria</taxon>
        <taxon>Pseudomonadati</taxon>
        <taxon>Pseudomonadota</taxon>
        <taxon>Gammaproteobacteria</taxon>
        <taxon>Pseudomonadales</taxon>
        <taxon>Pseudomonadaceae</taxon>
        <taxon>Pseudomonas</taxon>
    </lineage>
</organism>
<accession>A0A423NNC8</accession>
<reference evidence="1 2" key="1">
    <citation type="submission" date="2016-10" db="EMBL/GenBank/DDBJ databases">
        <title>Comparative genome analysis of multiple Pseudomonas spp. focuses on biocontrol and plant growth promoting traits.</title>
        <authorList>
            <person name="Tao X.-Y."/>
            <person name="Taylor C.G."/>
        </authorList>
    </citation>
    <scope>NUCLEOTIDE SEQUENCE [LARGE SCALE GENOMIC DNA]</scope>
    <source>
        <strain evidence="1 2">36B3</strain>
    </source>
</reference>
<sequence>MTTFSDDQLLNLTPEQLKQLTPAQVARRNDLINKPADQRVIAKHTIIEKTIKPTKSTSGE</sequence>
<evidence type="ECO:0000313" key="2">
    <source>
        <dbReference type="Proteomes" id="UP000284207"/>
    </source>
</evidence>
<gene>
    <name evidence="1" type="ORF">BK674_20105</name>
</gene>
<dbReference type="AlphaFoldDB" id="A0A423NNC8"/>
<protein>
    <submittedName>
        <fullName evidence="1">Uncharacterized protein</fullName>
    </submittedName>
</protein>
<evidence type="ECO:0000313" key="1">
    <source>
        <dbReference type="EMBL" id="RON99728.1"/>
    </source>
</evidence>
<proteinExistence type="predicted"/>
<dbReference type="RefSeq" id="WP_123419655.1">
    <property type="nucleotide sequence ID" value="NZ_MOCA01000006.1"/>
</dbReference>
<dbReference type="EMBL" id="MOCA01000006">
    <property type="protein sequence ID" value="RON99728.1"/>
    <property type="molecule type" value="Genomic_DNA"/>
</dbReference>
<comment type="caution">
    <text evidence="1">The sequence shown here is derived from an EMBL/GenBank/DDBJ whole genome shotgun (WGS) entry which is preliminary data.</text>
</comment>
<dbReference type="Proteomes" id="UP000284207">
    <property type="component" value="Unassembled WGS sequence"/>
</dbReference>
<name>A0A423NNC8_9PSED</name>